<reference evidence="2 3" key="1">
    <citation type="submission" date="2024-04" db="EMBL/GenBank/DDBJ databases">
        <title>Tritrichomonas musculus Genome.</title>
        <authorList>
            <person name="Alves-Ferreira E."/>
            <person name="Grigg M."/>
            <person name="Lorenzi H."/>
            <person name="Galac M."/>
        </authorList>
    </citation>
    <scope>NUCLEOTIDE SEQUENCE [LARGE SCALE GENOMIC DNA]</scope>
    <source>
        <strain evidence="2 3">EAF2021</strain>
    </source>
</reference>
<keyword evidence="3" id="KW-1185">Reference proteome</keyword>
<protein>
    <submittedName>
        <fullName evidence="2">Uncharacterized protein</fullName>
    </submittedName>
</protein>
<gene>
    <name evidence="2" type="ORF">M9Y10_015178</name>
</gene>
<comment type="caution">
    <text evidence="2">The sequence shown here is derived from an EMBL/GenBank/DDBJ whole genome shotgun (WGS) entry which is preliminary data.</text>
</comment>
<proteinExistence type="predicted"/>
<name>A0ABR2L1J6_9EUKA</name>
<evidence type="ECO:0000256" key="1">
    <source>
        <dbReference type="SAM" id="MobiDB-lite"/>
    </source>
</evidence>
<accession>A0ABR2L1J6</accession>
<evidence type="ECO:0000313" key="3">
    <source>
        <dbReference type="Proteomes" id="UP001470230"/>
    </source>
</evidence>
<organism evidence="2 3">
    <name type="scientific">Tritrichomonas musculus</name>
    <dbReference type="NCBI Taxonomy" id="1915356"/>
    <lineage>
        <taxon>Eukaryota</taxon>
        <taxon>Metamonada</taxon>
        <taxon>Parabasalia</taxon>
        <taxon>Tritrichomonadida</taxon>
        <taxon>Tritrichomonadidae</taxon>
        <taxon>Tritrichomonas</taxon>
    </lineage>
</organism>
<feature type="compositionally biased region" description="Polar residues" evidence="1">
    <location>
        <begin position="1"/>
        <end position="14"/>
    </location>
</feature>
<feature type="region of interest" description="Disordered" evidence="1">
    <location>
        <begin position="1"/>
        <end position="23"/>
    </location>
</feature>
<sequence>MDLKSASSTPLNESLRSKLDRCNQKKLQRKLQKSINKEEPKFHYSVARIKYYKKEARSQPNYIINHPNNETSLLATNIREMDQHFAEISKLLTKYEITEVSENLNEKNIPKATNSSIKTLQNAKVSEIDHYFAKISQILTSTKFTETFGSIEIPENLKGL</sequence>
<evidence type="ECO:0000313" key="2">
    <source>
        <dbReference type="EMBL" id="KAK8897239.1"/>
    </source>
</evidence>
<dbReference type="EMBL" id="JAPFFF010000002">
    <property type="protein sequence ID" value="KAK8897239.1"/>
    <property type="molecule type" value="Genomic_DNA"/>
</dbReference>
<dbReference type="Proteomes" id="UP001470230">
    <property type="component" value="Unassembled WGS sequence"/>
</dbReference>